<evidence type="ECO:0000313" key="1">
    <source>
        <dbReference type="EMBL" id="MCM2393769.1"/>
    </source>
</evidence>
<dbReference type="RefSeq" id="WP_250924065.1">
    <property type="nucleotide sequence ID" value="NZ_JAMQAW010000087.1"/>
</dbReference>
<accession>A0ABT0UYY4</accession>
<protein>
    <submittedName>
        <fullName evidence="1">Uncharacterized protein</fullName>
    </submittedName>
</protein>
<comment type="caution">
    <text evidence="1">The sequence shown here is derived from an EMBL/GenBank/DDBJ whole genome shotgun (WGS) entry which is preliminary data.</text>
</comment>
<reference evidence="1" key="1">
    <citation type="submission" date="2022-06" db="EMBL/GenBank/DDBJ databases">
        <title>Genome public.</title>
        <authorList>
            <person name="Sun Q."/>
        </authorList>
    </citation>
    <scope>NUCLEOTIDE SEQUENCE</scope>
    <source>
        <strain evidence="1">CWNU-1</strain>
    </source>
</reference>
<dbReference type="Proteomes" id="UP001431429">
    <property type="component" value="Unassembled WGS sequence"/>
</dbReference>
<organism evidence="1 2">
    <name type="scientific">Streptomyces albipurpureus</name>
    <dbReference type="NCBI Taxonomy" id="2897419"/>
    <lineage>
        <taxon>Bacteria</taxon>
        <taxon>Bacillati</taxon>
        <taxon>Actinomycetota</taxon>
        <taxon>Actinomycetes</taxon>
        <taxon>Kitasatosporales</taxon>
        <taxon>Streptomycetaceae</taxon>
        <taxon>Streptomyces</taxon>
    </lineage>
</organism>
<proteinExistence type="predicted"/>
<gene>
    <name evidence="1" type="ORF">NBG84_36815</name>
</gene>
<dbReference type="EMBL" id="JAMQAW010000087">
    <property type="protein sequence ID" value="MCM2393769.1"/>
    <property type="molecule type" value="Genomic_DNA"/>
</dbReference>
<evidence type="ECO:0000313" key="2">
    <source>
        <dbReference type="Proteomes" id="UP001431429"/>
    </source>
</evidence>
<sequence length="67" mass="7720">MTHERKAHFDEVDKSVRNGGLQISTENEDPRILTIFAEELKKQGIPLAPEFARRWEQLSKSPRSGEN</sequence>
<name>A0ABT0UYY4_9ACTN</name>
<keyword evidence="2" id="KW-1185">Reference proteome</keyword>